<evidence type="ECO:0000313" key="1">
    <source>
        <dbReference type="EMBL" id="MCG2614745.1"/>
    </source>
</evidence>
<organism evidence="1 2">
    <name type="scientific">Terrimonas ginsenosidimutans</name>
    <dbReference type="NCBI Taxonomy" id="2908004"/>
    <lineage>
        <taxon>Bacteria</taxon>
        <taxon>Pseudomonadati</taxon>
        <taxon>Bacteroidota</taxon>
        <taxon>Chitinophagia</taxon>
        <taxon>Chitinophagales</taxon>
        <taxon>Chitinophagaceae</taxon>
        <taxon>Terrimonas</taxon>
    </lineage>
</organism>
<keyword evidence="2" id="KW-1185">Reference proteome</keyword>
<name>A0ABS9KR32_9BACT</name>
<evidence type="ECO:0000313" key="2">
    <source>
        <dbReference type="Proteomes" id="UP001165367"/>
    </source>
</evidence>
<dbReference type="RefSeq" id="WP_237871461.1">
    <property type="nucleotide sequence ID" value="NZ_JAKLTR010000006.1"/>
</dbReference>
<comment type="caution">
    <text evidence="1">The sequence shown here is derived from an EMBL/GenBank/DDBJ whole genome shotgun (WGS) entry which is preliminary data.</text>
</comment>
<protein>
    <recommendedName>
        <fullName evidence="3">Outer membrane protein beta-barrel domain-containing protein</fullName>
    </recommendedName>
</protein>
<gene>
    <name evidence="1" type="ORF">LZZ85_10655</name>
</gene>
<sequence length="299" mass="33317">MKMWNGVEVVFYFPISLIDGRLSGRDVIRPRYVNALSSTIAPHPSSQLFKLYSDATINLMRLSPAFMKSKHLLIALPLLCLAGIANAQRTTFSVGLNSGLFSYRGDQAFSIENTQPAILRTNFSPDENSRSGFSYEVNSNVQYVSKTKLIVGGEVAFQSLQSKSTVTYLSPSIFASALIPAEGSAESTSQYICITPFIGFRALDKKLKIDITTGFEIASAVSRKEKIDVRLTMNGDTYNKVNDLSKQGDQRVRIQVTASLNRWGLTTGYVQGYKNYYGDNEFLKARAQFVRMGLTYRIR</sequence>
<accession>A0ABS9KR32</accession>
<proteinExistence type="predicted"/>
<dbReference type="Proteomes" id="UP001165367">
    <property type="component" value="Unassembled WGS sequence"/>
</dbReference>
<reference evidence="1" key="1">
    <citation type="submission" date="2022-01" db="EMBL/GenBank/DDBJ databases">
        <authorList>
            <person name="Jo J.-H."/>
            <person name="Im W.-T."/>
        </authorList>
    </citation>
    <scope>NUCLEOTIDE SEQUENCE</scope>
    <source>
        <strain evidence="1">NA20</strain>
    </source>
</reference>
<evidence type="ECO:0008006" key="3">
    <source>
        <dbReference type="Google" id="ProtNLM"/>
    </source>
</evidence>
<dbReference type="EMBL" id="JAKLTR010000006">
    <property type="protein sequence ID" value="MCG2614745.1"/>
    <property type="molecule type" value="Genomic_DNA"/>
</dbReference>